<proteinExistence type="predicted"/>
<name>A0AA36AZK4_OCTVU</name>
<dbReference type="AlphaFoldDB" id="A0AA36AZK4"/>
<reference evidence="1" key="1">
    <citation type="submission" date="2023-08" db="EMBL/GenBank/DDBJ databases">
        <authorList>
            <person name="Alioto T."/>
            <person name="Alioto T."/>
            <person name="Gomez Garrido J."/>
        </authorList>
    </citation>
    <scope>NUCLEOTIDE SEQUENCE</scope>
</reference>
<dbReference type="EMBL" id="OX597820">
    <property type="protein sequence ID" value="CAI9725205.1"/>
    <property type="molecule type" value="Genomic_DNA"/>
</dbReference>
<dbReference type="Proteomes" id="UP001162480">
    <property type="component" value="Chromosome 7"/>
</dbReference>
<organism evidence="1 2">
    <name type="scientific">Octopus vulgaris</name>
    <name type="common">Common octopus</name>
    <dbReference type="NCBI Taxonomy" id="6645"/>
    <lineage>
        <taxon>Eukaryota</taxon>
        <taxon>Metazoa</taxon>
        <taxon>Spiralia</taxon>
        <taxon>Lophotrochozoa</taxon>
        <taxon>Mollusca</taxon>
        <taxon>Cephalopoda</taxon>
        <taxon>Coleoidea</taxon>
        <taxon>Octopodiformes</taxon>
        <taxon>Octopoda</taxon>
        <taxon>Incirrata</taxon>
        <taxon>Octopodidae</taxon>
        <taxon>Octopus</taxon>
    </lineage>
</organism>
<accession>A0AA36AZK4</accession>
<keyword evidence="2" id="KW-1185">Reference proteome</keyword>
<evidence type="ECO:0000313" key="2">
    <source>
        <dbReference type="Proteomes" id="UP001162480"/>
    </source>
</evidence>
<sequence length="67" mass="7519">MAGRDNGSFLIQDPLHVEQAESLESLFRVLPVKDISPYSTSLHSATVKIEIPYQERSNNLKQDMGLC</sequence>
<evidence type="ECO:0000313" key="1">
    <source>
        <dbReference type="EMBL" id="CAI9725205.1"/>
    </source>
</evidence>
<gene>
    <name evidence="1" type="ORF">OCTVUL_1B001262</name>
</gene>
<protein>
    <submittedName>
        <fullName evidence="1">Uncharacterized protein</fullName>
    </submittedName>
</protein>